<proteinExistence type="predicted"/>
<accession>A0A1F6XCR5</accession>
<comment type="caution">
    <text evidence="1">The sequence shown here is derived from an EMBL/GenBank/DDBJ whole genome shotgun (WGS) entry which is preliminary data.</text>
</comment>
<gene>
    <name evidence="1" type="ORF">A2933_02305</name>
</gene>
<evidence type="ECO:0000313" key="1">
    <source>
        <dbReference type="EMBL" id="OGI91788.1"/>
    </source>
</evidence>
<sequence length="111" mass="13021">MSSGFELYLTPRQKNGGSVTGFDLEKHLQRSMRFDRCFSLDDEVVKGWLANPATYPEEFKKRMVFLWKSKWTSGDITDVAYLYWDDGRVIVRWRWLEYGWGGRSPVLLASS</sequence>
<name>A0A1F6XCR5_9BACT</name>
<dbReference type="AlphaFoldDB" id="A0A1F6XCR5"/>
<dbReference type="EMBL" id="MFVH01000022">
    <property type="protein sequence ID" value="OGI91788.1"/>
    <property type="molecule type" value="Genomic_DNA"/>
</dbReference>
<dbReference type="Proteomes" id="UP000179381">
    <property type="component" value="Unassembled WGS sequence"/>
</dbReference>
<protein>
    <submittedName>
        <fullName evidence="1">Uncharacterized protein</fullName>
    </submittedName>
</protein>
<evidence type="ECO:0000313" key="2">
    <source>
        <dbReference type="Proteomes" id="UP000179381"/>
    </source>
</evidence>
<reference evidence="1 2" key="1">
    <citation type="journal article" date="2016" name="Nat. Commun.">
        <title>Thousands of microbial genomes shed light on interconnected biogeochemical processes in an aquifer system.</title>
        <authorList>
            <person name="Anantharaman K."/>
            <person name="Brown C.T."/>
            <person name="Hug L.A."/>
            <person name="Sharon I."/>
            <person name="Castelle C.J."/>
            <person name="Probst A.J."/>
            <person name="Thomas B.C."/>
            <person name="Singh A."/>
            <person name="Wilkins M.J."/>
            <person name="Karaoz U."/>
            <person name="Brodie E.L."/>
            <person name="Williams K.H."/>
            <person name="Hubbard S.S."/>
            <person name="Banfield J.F."/>
        </authorList>
    </citation>
    <scope>NUCLEOTIDE SEQUENCE [LARGE SCALE GENOMIC DNA]</scope>
</reference>
<organism evidence="1 2">
    <name type="scientific">Candidatus Nomurabacteria bacterium RIFCSPLOWO2_01_FULL_46_18</name>
    <dbReference type="NCBI Taxonomy" id="1801783"/>
    <lineage>
        <taxon>Bacteria</taxon>
        <taxon>Candidatus Nomuraibacteriota</taxon>
    </lineage>
</organism>